<keyword evidence="5" id="KW-0479">Metal-binding</keyword>
<dbReference type="GO" id="GO:0005524">
    <property type="term" value="F:ATP binding"/>
    <property type="evidence" value="ECO:0007669"/>
    <property type="project" value="UniProtKB-KW"/>
</dbReference>
<organism evidence="14 15">
    <name type="scientific">Caryophanon tenue</name>
    <dbReference type="NCBI Taxonomy" id="33978"/>
    <lineage>
        <taxon>Bacteria</taxon>
        <taxon>Bacillati</taxon>
        <taxon>Bacillota</taxon>
        <taxon>Bacilli</taxon>
        <taxon>Bacillales</taxon>
        <taxon>Caryophanaceae</taxon>
        <taxon>Caryophanon</taxon>
    </lineage>
</organism>
<name>A0A1C0Y7E5_9BACL</name>
<dbReference type="GO" id="GO:0005886">
    <property type="term" value="C:plasma membrane"/>
    <property type="evidence" value="ECO:0007669"/>
    <property type="project" value="TreeGrafter"/>
</dbReference>
<dbReference type="InterPro" id="IPR050187">
    <property type="entry name" value="Lipid_Phosphate_FormReg"/>
</dbReference>
<dbReference type="SUPFAM" id="SSF111331">
    <property type="entry name" value="NAD kinase/diacylglycerol kinase-like"/>
    <property type="match status" value="1"/>
</dbReference>
<dbReference type="GO" id="GO:0008654">
    <property type="term" value="P:phospholipid biosynthetic process"/>
    <property type="evidence" value="ECO:0007669"/>
    <property type="project" value="UniProtKB-KW"/>
</dbReference>
<keyword evidence="7 14" id="KW-0418">Kinase</keyword>
<keyword evidence="12" id="KW-1208">Phospholipid metabolism</keyword>
<dbReference type="InterPro" id="IPR005218">
    <property type="entry name" value="Diacylglycerol/lipid_kinase"/>
</dbReference>
<evidence type="ECO:0000256" key="10">
    <source>
        <dbReference type="ARBA" id="ARBA00023098"/>
    </source>
</evidence>
<keyword evidence="9" id="KW-0460">Magnesium</keyword>
<evidence type="ECO:0000256" key="12">
    <source>
        <dbReference type="ARBA" id="ARBA00023264"/>
    </source>
</evidence>
<proteinExistence type="inferred from homology"/>
<dbReference type="NCBIfam" id="TIGR00147">
    <property type="entry name" value="YegS/Rv2252/BmrU family lipid kinase"/>
    <property type="match status" value="1"/>
</dbReference>
<protein>
    <submittedName>
        <fullName evidence="14">Sphingosine kinase</fullName>
    </submittedName>
</protein>
<dbReference type="EMBL" id="MASJ01000039">
    <property type="protein sequence ID" value="OCS83099.1"/>
    <property type="molecule type" value="Genomic_DNA"/>
</dbReference>
<comment type="cofactor">
    <cofactor evidence="1">
        <name>Mg(2+)</name>
        <dbReference type="ChEBI" id="CHEBI:18420"/>
    </cofactor>
</comment>
<dbReference type="InterPro" id="IPR045540">
    <property type="entry name" value="YegS/DAGK_C"/>
</dbReference>
<dbReference type="Gene3D" id="2.60.200.40">
    <property type="match status" value="1"/>
</dbReference>
<evidence type="ECO:0000256" key="5">
    <source>
        <dbReference type="ARBA" id="ARBA00022723"/>
    </source>
</evidence>
<dbReference type="Pfam" id="PF00781">
    <property type="entry name" value="DAGK_cat"/>
    <property type="match status" value="1"/>
</dbReference>
<reference evidence="14 15" key="1">
    <citation type="submission" date="2016-07" db="EMBL/GenBank/DDBJ databases">
        <title>Caryophanon tenue genome sequencing.</title>
        <authorList>
            <person name="Verma A."/>
            <person name="Pal Y."/>
            <person name="Krishnamurthi S."/>
        </authorList>
    </citation>
    <scope>NUCLEOTIDE SEQUENCE [LARGE SCALE GENOMIC DNA]</scope>
    <source>
        <strain evidence="14 15">DSM 14152</strain>
    </source>
</reference>
<evidence type="ECO:0000259" key="13">
    <source>
        <dbReference type="PROSITE" id="PS50146"/>
    </source>
</evidence>
<evidence type="ECO:0000313" key="15">
    <source>
        <dbReference type="Proteomes" id="UP000093199"/>
    </source>
</evidence>
<feature type="domain" description="DAGKc" evidence="13">
    <location>
        <begin position="1"/>
        <end position="128"/>
    </location>
</feature>
<comment type="caution">
    <text evidence="14">The sequence shown here is derived from an EMBL/GenBank/DDBJ whole genome shotgun (WGS) entry which is preliminary data.</text>
</comment>
<dbReference type="PANTHER" id="PTHR12358">
    <property type="entry name" value="SPHINGOSINE KINASE"/>
    <property type="match status" value="1"/>
</dbReference>
<dbReference type="STRING" id="33978.A6M13_06780"/>
<sequence length="292" mass="31879">MKAMVIMNPTSGKEQAGTYKENIVEQLSSTYEVIVKETQKEHDATLFAREACDEKYEVVVLVGGDGTVHEGIEGIAEQAHRPIVGVVPLGTVNDFARALRLPLEPEEAIAYLGKQTKAVDIGKVNEQYFVNLLAVGSLPDAVGDVSIEQKTALGAFAYFFEGAKAAIANETYTLTLQYDDQQEEMEAMLFLVALTDSVASFRNIATDAEVDDGLLHCYVIKAGSLLDTTRVMTTLFSGDFSDDTSVHYFTTNCVNIASSEPYALNVDGDMMGQLPARIEVLKQHIHVFHGQV</sequence>
<keyword evidence="6" id="KW-0547">Nucleotide-binding</keyword>
<keyword evidence="10" id="KW-0443">Lipid metabolism</keyword>
<dbReference type="InterPro" id="IPR017438">
    <property type="entry name" value="ATP-NAD_kinase_N"/>
</dbReference>
<keyword evidence="8" id="KW-0067">ATP-binding</keyword>
<accession>A0A1C0Y7E5</accession>
<evidence type="ECO:0000256" key="7">
    <source>
        <dbReference type="ARBA" id="ARBA00022777"/>
    </source>
</evidence>
<dbReference type="Proteomes" id="UP000093199">
    <property type="component" value="Unassembled WGS sequence"/>
</dbReference>
<evidence type="ECO:0000256" key="1">
    <source>
        <dbReference type="ARBA" id="ARBA00001946"/>
    </source>
</evidence>
<dbReference type="InterPro" id="IPR016064">
    <property type="entry name" value="NAD/diacylglycerol_kinase_sf"/>
</dbReference>
<evidence type="ECO:0000256" key="2">
    <source>
        <dbReference type="ARBA" id="ARBA00005983"/>
    </source>
</evidence>
<keyword evidence="11" id="KW-0594">Phospholipid biosynthesis</keyword>
<evidence type="ECO:0000256" key="4">
    <source>
        <dbReference type="ARBA" id="ARBA00022679"/>
    </source>
</evidence>
<evidence type="ECO:0000256" key="11">
    <source>
        <dbReference type="ARBA" id="ARBA00023209"/>
    </source>
</evidence>
<keyword evidence="3" id="KW-0444">Lipid biosynthesis</keyword>
<evidence type="ECO:0000313" key="14">
    <source>
        <dbReference type="EMBL" id="OCS83099.1"/>
    </source>
</evidence>
<dbReference type="Gene3D" id="3.40.50.10330">
    <property type="entry name" value="Probable inorganic polyphosphate/atp-NAD kinase, domain 1"/>
    <property type="match status" value="1"/>
</dbReference>
<dbReference type="PROSITE" id="PS50146">
    <property type="entry name" value="DAGK"/>
    <property type="match status" value="1"/>
</dbReference>
<dbReference type="GO" id="GO:0046872">
    <property type="term" value="F:metal ion binding"/>
    <property type="evidence" value="ECO:0007669"/>
    <property type="project" value="UniProtKB-KW"/>
</dbReference>
<gene>
    <name evidence="14" type="ORF">A6M13_06780</name>
</gene>
<keyword evidence="4" id="KW-0808">Transferase</keyword>
<evidence type="ECO:0000256" key="3">
    <source>
        <dbReference type="ARBA" id="ARBA00022516"/>
    </source>
</evidence>
<comment type="similarity">
    <text evidence="2">Belongs to the diacylglycerol/lipid kinase family.</text>
</comment>
<dbReference type="InterPro" id="IPR001206">
    <property type="entry name" value="Diacylglycerol_kinase_cat_dom"/>
</dbReference>
<evidence type="ECO:0000256" key="8">
    <source>
        <dbReference type="ARBA" id="ARBA00022840"/>
    </source>
</evidence>
<evidence type="ECO:0000256" key="9">
    <source>
        <dbReference type="ARBA" id="ARBA00022842"/>
    </source>
</evidence>
<evidence type="ECO:0000256" key="6">
    <source>
        <dbReference type="ARBA" id="ARBA00022741"/>
    </source>
</evidence>
<dbReference type="SMART" id="SM00046">
    <property type="entry name" value="DAGKc"/>
    <property type="match status" value="1"/>
</dbReference>
<dbReference type="PANTHER" id="PTHR12358:SF106">
    <property type="entry name" value="LIPID KINASE YEGS"/>
    <property type="match status" value="1"/>
</dbReference>
<dbReference type="Pfam" id="PF19279">
    <property type="entry name" value="YegS_C"/>
    <property type="match status" value="1"/>
</dbReference>
<dbReference type="OrthoDB" id="142078at2"/>
<keyword evidence="15" id="KW-1185">Reference proteome</keyword>
<dbReference type="GO" id="GO:0004143">
    <property type="term" value="F:ATP-dependent diacylglycerol kinase activity"/>
    <property type="evidence" value="ECO:0007669"/>
    <property type="project" value="TreeGrafter"/>
</dbReference>
<dbReference type="AlphaFoldDB" id="A0A1C0Y7E5"/>